<dbReference type="Proteomes" id="UP000316476">
    <property type="component" value="Unassembled WGS sequence"/>
</dbReference>
<accession>A0A5C6FN00</accession>
<sequence>MVVQGVIDRLESSLHRSGPSNPGRVSVLVVGQQFQSRRRGAPPTPAEPRRTP</sequence>
<evidence type="ECO:0000313" key="3">
    <source>
        <dbReference type="Proteomes" id="UP000316476"/>
    </source>
</evidence>
<protein>
    <submittedName>
        <fullName evidence="2">Uncharacterized protein</fullName>
    </submittedName>
</protein>
<name>A0A5C6FN00_9PLAN</name>
<organism evidence="2 3">
    <name type="scientific">Crateriforma conspicua</name>
    <dbReference type="NCBI Taxonomy" id="2527996"/>
    <lineage>
        <taxon>Bacteria</taxon>
        <taxon>Pseudomonadati</taxon>
        <taxon>Planctomycetota</taxon>
        <taxon>Planctomycetia</taxon>
        <taxon>Planctomycetales</taxon>
        <taxon>Planctomycetaceae</taxon>
        <taxon>Crateriforma</taxon>
    </lineage>
</organism>
<feature type="region of interest" description="Disordered" evidence="1">
    <location>
        <begin position="31"/>
        <end position="52"/>
    </location>
</feature>
<evidence type="ECO:0000313" key="2">
    <source>
        <dbReference type="EMBL" id="TWU62542.1"/>
    </source>
</evidence>
<gene>
    <name evidence="2" type="ORF">V7x_42770</name>
</gene>
<proteinExistence type="predicted"/>
<dbReference type="AlphaFoldDB" id="A0A5C6FN00"/>
<comment type="caution">
    <text evidence="2">The sequence shown here is derived from an EMBL/GenBank/DDBJ whole genome shotgun (WGS) entry which is preliminary data.</text>
</comment>
<evidence type="ECO:0000256" key="1">
    <source>
        <dbReference type="SAM" id="MobiDB-lite"/>
    </source>
</evidence>
<reference evidence="2 3" key="1">
    <citation type="submission" date="2019-02" db="EMBL/GenBank/DDBJ databases">
        <title>Deep-cultivation of Planctomycetes and their phenomic and genomic characterization uncovers novel biology.</title>
        <authorList>
            <person name="Wiegand S."/>
            <person name="Jogler M."/>
            <person name="Boedeker C."/>
            <person name="Pinto D."/>
            <person name="Vollmers J."/>
            <person name="Rivas-Marin E."/>
            <person name="Kohn T."/>
            <person name="Peeters S.H."/>
            <person name="Heuer A."/>
            <person name="Rast P."/>
            <person name="Oberbeckmann S."/>
            <person name="Bunk B."/>
            <person name="Jeske O."/>
            <person name="Meyerdierks A."/>
            <person name="Storesund J.E."/>
            <person name="Kallscheuer N."/>
            <person name="Luecker S."/>
            <person name="Lage O.M."/>
            <person name="Pohl T."/>
            <person name="Merkel B.J."/>
            <person name="Hornburger P."/>
            <person name="Mueller R.-W."/>
            <person name="Bruemmer F."/>
            <person name="Labrenz M."/>
            <person name="Spormann A.M."/>
            <person name="Op Den Camp H."/>
            <person name="Overmann J."/>
            <person name="Amann R."/>
            <person name="Jetten M.S.M."/>
            <person name="Mascher T."/>
            <person name="Medema M.H."/>
            <person name="Devos D.P."/>
            <person name="Kaster A.-K."/>
            <person name="Ovreas L."/>
            <person name="Rohde M."/>
            <person name="Galperin M.Y."/>
            <person name="Jogler C."/>
        </authorList>
    </citation>
    <scope>NUCLEOTIDE SEQUENCE [LARGE SCALE GENOMIC DNA]</scope>
    <source>
        <strain evidence="2 3">V7</strain>
    </source>
</reference>
<dbReference type="EMBL" id="SJPZ01000002">
    <property type="protein sequence ID" value="TWU62542.1"/>
    <property type="molecule type" value="Genomic_DNA"/>
</dbReference>